<comment type="caution">
    <text evidence="2">The sequence shown here is derived from an EMBL/GenBank/DDBJ whole genome shotgun (WGS) entry which is preliminary data.</text>
</comment>
<dbReference type="Gene3D" id="3.40.50.1820">
    <property type="entry name" value="alpha/beta hydrolase"/>
    <property type="match status" value="1"/>
</dbReference>
<dbReference type="Pfam" id="PF12697">
    <property type="entry name" value="Abhydrolase_6"/>
    <property type="match status" value="1"/>
</dbReference>
<sequence>MSAETIRPTAEADTIVLVHGLWMTPLSWEKWIERFEGLGFTVIAPSWPGLEGGVEALRQDPSPLEGLGIEEIVDHYEKVIRALDKPPIIMGHSFGGVFTQLLLDRGLGVAGVAIDSGPVKGVLRLPLSTLKSASPVLANPGNVKRAVPLTPAQFHYAFTNSLTEAESREVYDRYHVPAAARVLFQGAFANFNPKAPTKVDFTRRRAPLLLIAGGADHIVPPALNKENVHRYRKSPSVTEYVEFPGRTHYTVGQPGWEEVADKALSWAVEHAGE</sequence>
<dbReference type="RefSeq" id="WP_259624517.1">
    <property type="nucleotide sequence ID" value="NZ_JANYMP010000008.1"/>
</dbReference>
<organism evidence="2 3">
    <name type="scientific">Umezawaea endophytica</name>
    <dbReference type="NCBI Taxonomy" id="1654476"/>
    <lineage>
        <taxon>Bacteria</taxon>
        <taxon>Bacillati</taxon>
        <taxon>Actinomycetota</taxon>
        <taxon>Actinomycetes</taxon>
        <taxon>Pseudonocardiales</taxon>
        <taxon>Pseudonocardiaceae</taxon>
        <taxon>Umezawaea</taxon>
    </lineage>
</organism>
<dbReference type="PANTHER" id="PTHR43194:SF2">
    <property type="entry name" value="PEROXISOMAL MEMBRANE PROTEIN LPX1"/>
    <property type="match status" value="1"/>
</dbReference>
<proteinExistence type="predicted"/>
<dbReference type="GO" id="GO:0016787">
    <property type="term" value="F:hydrolase activity"/>
    <property type="evidence" value="ECO:0007669"/>
    <property type="project" value="UniProtKB-KW"/>
</dbReference>
<dbReference type="InterPro" id="IPR050228">
    <property type="entry name" value="Carboxylesterase_BioH"/>
</dbReference>
<dbReference type="InterPro" id="IPR000073">
    <property type="entry name" value="AB_hydrolase_1"/>
</dbReference>
<dbReference type="EMBL" id="JANYMP010000008">
    <property type="protein sequence ID" value="MCS7479030.1"/>
    <property type="molecule type" value="Genomic_DNA"/>
</dbReference>
<gene>
    <name evidence="2" type="ORF">NZH93_19385</name>
</gene>
<dbReference type="Proteomes" id="UP001141259">
    <property type="component" value="Unassembled WGS sequence"/>
</dbReference>
<dbReference type="AlphaFoldDB" id="A0A9X2VM01"/>
<evidence type="ECO:0000313" key="2">
    <source>
        <dbReference type="EMBL" id="MCS7479030.1"/>
    </source>
</evidence>
<feature type="domain" description="AB hydrolase-1" evidence="1">
    <location>
        <begin position="15"/>
        <end position="254"/>
    </location>
</feature>
<keyword evidence="3" id="KW-1185">Reference proteome</keyword>
<reference evidence="2" key="1">
    <citation type="submission" date="2022-08" db="EMBL/GenBank/DDBJ databases">
        <authorList>
            <person name="Tistechok S."/>
            <person name="Samborskyy M."/>
            <person name="Roman I."/>
        </authorList>
    </citation>
    <scope>NUCLEOTIDE SEQUENCE</scope>
    <source>
        <strain evidence="2">DSM 103496</strain>
    </source>
</reference>
<evidence type="ECO:0000313" key="3">
    <source>
        <dbReference type="Proteomes" id="UP001141259"/>
    </source>
</evidence>
<dbReference type="SUPFAM" id="SSF53474">
    <property type="entry name" value="alpha/beta-Hydrolases"/>
    <property type="match status" value="1"/>
</dbReference>
<dbReference type="PANTHER" id="PTHR43194">
    <property type="entry name" value="HYDROLASE ALPHA/BETA FOLD FAMILY"/>
    <property type="match status" value="1"/>
</dbReference>
<evidence type="ECO:0000259" key="1">
    <source>
        <dbReference type="Pfam" id="PF12697"/>
    </source>
</evidence>
<accession>A0A9X2VM01</accession>
<dbReference type="InterPro" id="IPR029058">
    <property type="entry name" value="AB_hydrolase_fold"/>
</dbReference>
<protein>
    <submittedName>
        <fullName evidence="2">Alpha/beta hydrolase</fullName>
    </submittedName>
</protein>
<name>A0A9X2VM01_9PSEU</name>
<keyword evidence="2" id="KW-0378">Hydrolase</keyword>